<evidence type="ECO:0000313" key="3">
    <source>
        <dbReference type="Proteomes" id="UP001164390"/>
    </source>
</evidence>
<organism evidence="2 3">
    <name type="scientific">Solicola gregarius</name>
    <dbReference type="NCBI Taxonomy" id="2908642"/>
    <lineage>
        <taxon>Bacteria</taxon>
        <taxon>Bacillati</taxon>
        <taxon>Actinomycetota</taxon>
        <taxon>Actinomycetes</taxon>
        <taxon>Propionibacteriales</taxon>
        <taxon>Nocardioidaceae</taxon>
        <taxon>Solicola</taxon>
    </lineage>
</organism>
<dbReference type="Proteomes" id="UP001164390">
    <property type="component" value="Chromosome"/>
</dbReference>
<proteinExistence type="predicted"/>
<protein>
    <submittedName>
        <fullName evidence="2">Uncharacterized protein</fullName>
    </submittedName>
</protein>
<keyword evidence="1" id="KW-1133">Transmembrane helix</keyword>
<keyword evidence="1" id="KW-0472">Membrane</keyword>
<accession>A0AA46YJV9</accession>
<sequence>MTADDDVPLKRIENALQDDGVWVSPDLRSSVSRADEDRIEHAVDDAKEDVYVALVEVPYDDPMLHGDVEAMFTIVSNDTGIQGTFLGLENYEKPAVTATSIGGDDDAMYAAWAAEARHPDDLTDQVVDTIGLIENGTALEVYNRLEESGSVPGGTQSSDDSGLGVGLVAGLVVAAVVVAIGIGLLVRKQRRAKDGFALPTNVMSTIRAAEEQRLHKRANDDVLHLGERIDDAPMSGASHAWQAALDHYGQARRILDRSSAPADIVGAIVLAERGASALDAALDGDEWTAVTPCYFNPLHGAAVRTAQWGGDNGVDVPACAACADSLDGGRTPDDILDFVSEGVPQHYFSLDLPPWSDTGYGSLDADLLGRLRES</sequence>
<feature type="transmembrane region" description="Helical" evidence="1">
    <location>
        <begin position="163"/>
        <end position="186"/>
    </location>
</feature>
<dbReference type="AlphaFoldDB" id="A0AA46YJV9"/>
<dbReference type="KEGG" id="sgrg:L0C25_15720"/>
<keyword evidence="3" id="KW-1185">Reference proteome</keyword>
<dbReference type="EMBL" id="CP094970">
    <property type="protein sequence ID" value="UYM03989.1"/>
    <property type="molecule type" value="Genomic_DNA"/>
</dbReference>
<reference evidence="2" key="1">
    <citation type="submission" date="2022-01" db="EMBL/GenBank/DDBJ databases">
        <title>Nocardioidaceae gen. sp. A5X3R13.</title>
        <authorList>
            <person name="Lopez Marin M.A."/>
            <person name="Uhlik O."/>
        </authorList>
    </citation>
    <scope>NUCLEOTIDE SEQUENCE</scope>
    <source>
        <strain evidence="2">A5X3R13</strain>
    </source>
</reference>
<keyword evidence="1" id="KW-0812">Transmembrane</keyword>
<dbReference type="RefSeq" id="WP_271632632.1">
    <property type="nucleotide sequence ID" value="NZ_CP094970.1"/>
</dbReference>
<evidence type="ECO:0000256" key="1">
    <source>
        <dbReference type="SAM" id="Phobius"/>
    </source>
</evidence>
<name>A0AA46YJV9_9ACTN</name>
<evidence type="ECO:0000313" key="2">
    <source>
        <dbReference type="EMBL" id="UYM03989.1"/>
    </source>
</evidence>
<gene>
    <name evidence="2" type="ORF">L0C25_15720</name>
</gene>